<reference evidence="2" key="1">
    <citation type="journal article" date="2015" name="Nat. Genet.">
        <title>The genome and transcriptome of the zoonotic hookworm Ancylostoma ceylanicum identify infection-specific gene families.</title>
        <authorList>
            <person name="Schwarz E.M."/>
            <person name="Hu Y."/>
            <person name="Antoshechkin I."/>
            <person name="Miller M.M."/>
            <person name="Sternberg P.W."/>
            <person name="Aroian R.V."/>
        </authorList>
    </citation>
    <scope>NUCLEOTIDE SEQUENCE</scope>
    <source>
        <strain evidence="2">HY135</strain>
    </source>
</reference>
<gene>
    <name evidence="1" type="primary">Acey_s0016.g3119</name>
    <name evidence="1" type="ORF">Y032_0016g3119</name>
</gene>
<sequence length="79" mass="9055">MTTQRTIDPDMDDSALPSQCKLTSFQDSYCRQGVSSLRRQKATADRFKSFPGQHRVWFAIKVSTSKRLEVRDEPDGETD</sequence>
<name>A0A016V625_9BILA</name>
<evidence type="ECO:0000313" key="2">
    <source>
        <dbReference type="Proteomes" id="UP000024635"/>
    </source>
</evidence>
<evidence type="ECO:0000313" key="1">
    <source>
        <dbReference type="EMBL" id="EYC23094.1"/>
    </source>
</evidence>
<organism evidence="1 2">
    <name type="scientific">Ancylostoma ceylanicum</name>
    <dbReference type="NCBI Taxonomy" id="53326"/>
    <lineage>
        <taxon>Eukaryota</taxon>
        <taxon>Metazoa</taxon>
        <taxon>Ecdysozoa</taxon>
        <taxon>Nematoda</taxon>
        <taxon>Chromadorea</taxon>
        <taxon>Rhabditida</taxon>
        <taxon>Rhabditina</taxon>
        <taxon>Rhabditomorpha</taxon>
        <taxon>Strongyloidea</taxon>
        <taxon>Ancylostomatidae</taxon>
        <taxon>Ancylostomatinae</taxon>
        <taxon>Ancylostoma</taxon>
    </lineage>
</organism>
<protein>
    <submittedName>
        <fullName evidence="1">Uncharacterized protein</fullName>
    </submittedName>
</protein>
<proteinExistence type="predicted"/>
<keyword evidence="2" id="KW-1185">Reference proteome</keyword>
<comment type="caution">
    <text evidence="1">The sequence shown here is derived from an EMBL/GenBank/DDBJ whole genome shotgun (WGS) entry which is preliminary data.</text>
</comment>
<dbReference type="Proteomes" id="UP000024635">
    <property type="component" value="Unassembled WGS sequence"/>
</dbReference>
<dbReference type="EMBL" id="JARK01001352">
    <property type="protein sequence ID" value="EYC23094.1"/>
    <property type="molecule type" value="Genomic_DNA"/>
</dbReference>
<accession>A0A016V625</accession>
<dbReference type="AlphaFoldDB" id="A0A016V625"/>